<sequence length="129" mass="14062">MECGLSGRKYYLQGSNAYTACGHESSDSSHSAPLGPTRREEDGAFTFSARVVFEQHVDRYFQCLRDEGEQRRMTSSSDGAQRPGGHVRRGVQGLIPGAAALECGGVRRGRSAHRSRAVGRFVKSDSNLI</sequence>
<proteinExistence type="predicted"/>
<evidence type="ECO:0000256" key="1">
    <source>
        <dbReference type="SAM" id="MobiDB-lite"/>
    </source>
</evidence>
<feature type="region of interest" description="Disordered" evidence="1">
    <location>
        <begin position="68"/>
        <end position="90"/>
    </location>
</feature>
<evidence type="ECO:0000313" key="2">
    <source>
        <dbReference type="EMBL" id="TNN32393.1"/>
    </source>
</evidence>
<name>A0A4Z2EUF3_9TELE</name>
<dbReference type="EMBL" id="SRLO01002723">
    <property type="protein sequence ID" value="TNN32393.1"/>
    <property type="molecule type" value="Genomic_DNA"/>
</dbReference>
<keyword evidence="3" id="KW-1185">Reference proteome</keyword>
<protein>
    <submittedName>
        <fullName evidence="2">Uncharacterized protein</fullName>
    </submittedName>
</protein>
<accession>A0A4Z2EUF3</accession>
<dbReference type="AlphaFoldDB" id="A0A4Z2EUF3"/>
<dbReference type="Proteomes" id="UP000314294">
    <property type="component" value="Unassembled WGS sequence"/>
</dbReference>
<gene>
    <name evidence="2" type="ORF">EYF80_057450</name>
</gene>
<organism evidence="2 3">
    <name type="scientific">Liparis tanakae</name>
    <name type="common">Tanaka's snailfish</name>
    <dbReference type="NCBI Taxonomy" id="230148"/>
    <lineage>
        <taxon>Eukaryota</taxon>
        <taxon>Metazoa</taxon>
        <taxon>Chordata</taxon>
        <taxon>Craniata</taxon>
        <taxon>Vertebrata</taxon>
        <taxon>Euteleostomi</taxon>
        <taxon>Actinopterygii</taxon>
        <taxon>Neopterygii</taxon>
        <taxon>Teleostei</taxon>
        <taxon>Neoteleostei</taxon>
        <taxon>Acanthomorphata</taxon>
        <taxon>Eupercaria</taxon>
        <taxon>Perciformes</taxon>
        <taxon>Cottioidei</taxon>
        <taxon>Cottales</taxon>
        <taxon>Liparidae</taxon>
        <taxon>Liparis</taxon>
    </lineage>
</organism>
<reference evidence="2 3" key="1">
    <citation type="submission" date="2019-03" db="EMBL/GenBank/DDBJ databases">
        <title>First draft genome of Liparis tanakae, snailfish: a comprehensive survey of snailfish specific genes.</title>
        <authorList>
            <person name="Kim W."/>
            <person name="Song I."/>
            <person name="Jeong J.-H."/>
            <person name="Kim D."/>
            <person name="Kim S."/>
            <person name="Ryu S."/>
            <person name="Song J.Y."/>
            <person name="Lee S.K."/>
        </authorList>
    </citation>
    <scope>NUCLEOTIDE SEQUENCE [LARGE SCALE GENOMIC DNA]</scope>
    <source>
        <tissue evidence="2">Muscle</tissue>
    </source>
</reference>
<evidence type="ECO:0000313" key="3">
    <source>
        <dbReference type="Proteomes" id="UP000314294"/>
    </source>
</evidence>
<feature type="region of interest" description="Disordered" evidence="1">
    <location>
        <begin position="21"/>
        <end position="40"/>
    </location>
</feature>
<comment type="caution">
    <text evidence="2">The sequence shown here is derived from an EMBL/GenBank/DDBJ whole genome shotgun (WGS) entry which is preliminary data.</text>
</comment>